<dbReference type="Gene3D" id="1.10.1670.10">
    <property type="entry name" value="Helix-hairpin-Helix base-excision DNA repair enzymes (C-terminal)"/>
    <property type="match status" value="1"/>
</dbReference>
<feature type="region of interest" description="Disordered" evidence="7">
    <location>
        <begin position="229"/>
        <end position="254"/>
    </location>
</feature>
<keyword evidence="2" id="KW-0378">Hydrolase</keyword>
<dbReference type="Gene3D" id="1.10.340.30">
    <property type="entry name" value="Hypothetical protein, domain 2"/>
    <property type="match status" value="1"/>
</dbReference>
<organism evidence="9 10">
    <name type="scientific">Sphingomonas aquatilis</name>
    <dbReference type="NCBI Taxonomy" id="93063"/>
    <lineage>
        <taxon>Bacteria</taxon>
        <taxon>Pseudomonadati</taxon>
        <taxon>Pseudomonadota</taxon>
        <taxon>Alphaproteobacteria</taxon>
        <taxon>Sphingomonadales</taxon>
        <taxon>Sphingomonadaceae</taxon>
        <taxon>Sphingomonas</taxon>
    </lineage>
</organism>
<evidence type="ECO:0000256" key="7">
    <source>
        <dbReference type="SAM" id="MobiDB-lite"/>
    </source>
</evidence>
<reference evidence="9 10" key="1">
    <citation type="submission" date="2020-08" db="EMBL/GenBank/DDBJ databases">
        <title>Genomic Encyclopedia of Type Strains, Phase IV (KMG-IV): sequencing the most valuable type-strain genomes for metagenomic binning, comparative biology and taxonomic classification.</title>
        <authorList>
            <person name="Goeker M."/>
        </authorList>
    </citation>
    <scope>NUCLEOTIDE SEQUENCE [LARGE SCALE GENOMIC DNA]</scope>
    <source>
        <strain evidence="9 10">DSM 15581</strain>
    </source>
</reference>
<dbReference type="RefSeq" id="WP_147036011.1">
    <property type="nucleotide sequence ID" value="NZ_JACIDB010000010.1"/>
</dbReference>
<dbReference type="AlphaFoldDB" id="A0AAW3TTL1"/>
<dbReference type="GO" id="GO:0003906">
    <property type="term" value="F:DNA-(apurinic or apyrimidinic site) endonuclease activity"/>
    <property type="evidence" value="ECO:0007669"/>
    <property type="project" value="InterPro"/>
</dbReference>
<evidence type="ECO:0000256" key="2">
    <source>
        <dbReference type="ARBA" id="ARBA00022801"/>
    </source>
</evidence>
<keyword evidence="5" id="KW-0511">Multifunctional enzyme</keyword>
<evidence type="ECO:0000256" key="6">
    <source>
        <dbReference type="ARBA" id="ARBA00023295"/>
    </source>
</evidence>
<keyword evidence="4" id="KW-0456">Lyase</keyword>
<dbReference type="InterPro" id="IPR003265">
    <property type="entry name" value="HhH-GPD_domain"/>
</dbReference>
<evidence type="ECO:0000256" key="5">
    <source>
        <dbReference type="ARBA" id="ARBA00023268"/>
    </source>
</evidence>
<proteinExistence type="predicted"/>
<dbReference type="SMART" id="SM00478">
    <property type="entry name" value="ENDO3c"/>
    <property type="match status" value="1"/>
</dbReference>
<dbReference type="GO" id="GO:0016799">
    <property type="term" value="F:hydrolase activity, hydrolyzing N-glycosyl compounds"/>
    <property type="evidence" value="ECO:0007669"/>
    <property type="project" value="InterPro"/>
</dbReference>
<dbReference type="Pfam" id="PF22175">
    <property type="entry name" value="Ogg-HhH"/>
    <property type="match status" value="1"/>
</dbReference>
<dbReference type="EMBL" id="JACIDB010000010">
    <property type="protein sequence ID" value="MBB3877018.1"/>
    <property type="molecule type" value="Genomic_DNA"/>
</dbReference>
<evidence type="ECO:0000256" key="4">
    <source>
        <dbReference type="ARBA" id="ARBA00023239"/>
    </source>
</evidence>
<sequence>MDLPSPSAQLGMFGLSWGDADEPLTPAYWAAQTWMWQIDAPHHYKLGRSLAEELLACMLGGYGIPAEVGLAAYQRLREHHLSGRELTDQRQVEELLAEPLEVGGRRVRYRFARQKALYVTGAFRELGAIDEGLDDIPLRDRLMAIRGIGPKTASWVVRNLRASDGVAILDIHILRAGRHLGIFEEGRTVERHYAELEAAYLAFASAIGTRASILDSVMWMTMRQLGERRPASLKDGPGRGSKTTVPGAQGQLAF</sequence>
<dbReference type="InterPro" id="IPR011257">
    <property type="entry name" value="DNA_glycosylase"/>
</dbReference>
<gene>
    <name evidence="9" type="ORF">GGR47_003286</name>
</gene>
<feature type="domain" description="HhH-GPD" evidence="8">
    <location>
        <begin position="64"/>
        <end position="223"/>
    </location>
</feature>
<evidence type="ECO:0000313" key="9">
    <source>
        <dbReference type="EMBL" id="MBB3877018.1"/>
    </source>
</evidence>
<dbReference type="GO" id="GO:0006284">
    <property type="term" value="P:base-excision repair"/>
    <property type="evidence" value="ECO:0007669"/>
    <property type="project" value="InterPro"/>
</dbReference>
<dbReference type="GO" id="GO:0016829">
    <property type="term" value="F:lyase activity"/>
    <property type="evidence" value="ECO:0007669"/>
    <property type="project" value="UniProtKB-KW"/>
</dbReference>
<keyword evidence="10" id="KW-1185">Reference proteome</keyword>
<keyword evidence="6" id="KW-0326">Glycosidase</keyword>
<evidence type="ECO:0000259" key="8">
    <source>
        <dbReference type="SMART" id="SM00478"/>
    </source>
</evidence>
<dbReference type="Proteomes" id="UP000528945">
    <property type="component" value="Unassembled WGS sequence"/>
</dbReference>
<dbReference type="InterPro" id="IPR023170">
    <property type="entry name" value="HhH_base_excis_C"/>
</dbReference>
<name>A0AAW3TTL1_9SPHN</name>
<evidence type="ECO:0000256" key="3">
    <source>
        <dbReference type="ARBA" id="ARBA00023204"/>
    </source>
</evidence>
<protein>
    <submittedName>
        <fullName evidence="9">Thermostable 8-oxoguanine DNA glycosylase</fullName>
    </submittedName>
</protein>
<evidence type="ECO:0000313" key="10">
    <source>
        <dbReference type="Proteomes" id="UP000528945"/>
    </source>
</evidence>
<accession>A0AAW3TTL1</accession>
<evidence type="ECO:0000256" key="1">
    <source>
        <dbReference type="ARBA" id="ARBA00022763"/>
    </source>
</evidence>
<comment type="caution">
    <text evidence="9">The sequence shown here is derived from an EMBL/GenBank/DDBJ whole genome shotgun (WGS) entry which is preliminary data.</text>
</comment>
<dbReference type="InterPro" id="IPR012092">
    <property type="entry name" value="DNA_glyclase/AP_lyase_Ogg"/>
</dbReference>
<dbReference type="SUPFAM" id="SSF48150">
    <property type="entry name" value="DNA-glycosylase"/>
    <property type="match status" value="1"/>
</dbReference>
<keyword evidence="1" id="KW-0227">DNA damage</keyword>
<keyword evidence="3" id="KW-0234">DNA repair</keyword>